<dbReference type="EMBL" id="QYYH01000266">
    <property type="protein sequence ID" value="RJY01560.1"/>
    <property type="molecule type" value="Genomic_DNA"/>
</dbReference>
<evidence type="ECO:0000313" key="1">
    <source>
        <dbReference type="EMBL" id="RJY01560.1"/>
    </source>
</evidence>
<accession>A0A3A6T4J9</accession>
<evidence type="ECO:0000313" key="2">
    <source>
        <dbReference type="Proteomes" id="UP000273022"/>
    </source>
</evidence>
<reference evidence="1 2" key="1">
    <citation type="submission" date="2018-09" db="EMBL/GenBank/DDBJ databases">
        <title>Phylogeny of the Shewanellaceae, and recommendation for two new genera, Pseudoshewanella and Parashewanella.</title>
        <authorList>
            <person name="Wang G."/>
        </authorList>
    </citation>
    <scope>NUCLEOTIDE SEQUENCE [LARGE SCALE GENOMIC DNA]</scope>
    <source>
        <strain evidence="1 2">KCTC 22492</strain>
    </source>
</reference>
<proteinExistence type="predicted"/>
<dbReference type="RefSeq" id="WP_121855300.1">
    <property type="nucleotide sequence ID" value="NZ_CP037952.1"/>
</dbReference>
<organism evidence="1 2">
    <name type="scientific">Parashewanella spongiae</name>
    <dbReference type="NCBI Taxonomy" id="342950"/>
    <lineage>
        <taxon>Bacteria</taxon>
        <taxon>Pseudomonadati</taxon>
        <taxon>Pseudomonadota</taxon>
        <taxon>Gammaproteobacteria</taxon>
        <taxon>Alteromonadales</taxon>
        <taxon>Shewanellaceae</taxon>
        <taxon>Parashewanella</taxon>
    </lineage>
</organism>
<comment type="caution">
    <text evidence="1">The sequence shown here is derived from an EMBL/GenBank/DDBJ whole genome shotgun (WGS) entry which is preliminary data.</text>
</comment>
<keyword evidence="2" id="KW-1185">Reference proteome</keyword>
<protein>
    <submittedName>
        <fullName evidence="1">Uncharacterized protein</fullName>
    </submittedName>
</protein>
<name>A0A3A6T4J9_9GAMM</name>
<dbReference type="AlphaFoldDB" id="A0A3A6T4J9"/>
<sequence>MFEYNPVSQLVSVSQAAFEHDSSLTTNKTVQNCENVLYIPGVGLSNEDYQEILLEQSWNLLNKKEPFQVVFKHDEELSRFHQYTTMLTSSSEPEHCAQLTEYDLTKSKECEAAAGLLEKHAASKTVSHNSQDSGLDVKTGNIWVHGEGQVACGELVSGKTTFTMNDIFYDFFINMHLNKDREGFFVKNFYFDGSHTADRKATGSFDAQELKNSRKEPAYCTGWVNWLVEGDKRSFVQHVRDEFYDHTAFRPEYKEITFHGFHGAKVHLTPKNFQQFHQRTLKTEIAAEKQAKQESEDTPIFASYEQAHTQEKVTRNWYIWQGLLPIPSLGLKIVCEFTAA</sequence>
<gene>
    <name evidence="1" type="ORF">D5R81_19940</name>
</gene>
<dbReference type="Proteomes" id="UP000273022">
    <property type="component" value="Unassembled WGS sequence"/>
</dbReference>